<reference evidence="2 7" key="4">
    <citation type="submission" date="2019-07" db="EMBL/GenBank/DDBJ databases">
        <title>Whole genome shotgun sequence of Flavobacterium glycines NBRC 105008.</title>
        <authorList>
            <person name="Hosoyama A."/>
            <person name="Uohara A."/>
            <person name="Ohji S."/>
            <person name="Ichikawa N."/>
        </authorList>
    </citation>
    <scope>NUCLEOTIDE SEQUENCE [LARGE SCALE GENOMIC DNA]</scope>
    <source>
        <strain evidence="2 7">NBRC 105008</strain>
    </source>
</reference>
<reference evidence="3" key="2">
    <citation type="submission" date="2016-03" db="EMBL/GenBank/DDBJ databases">
        <authorList>
            <person name="Ploux O."/>
        </authorList>
    </citation>
    <scope>NUCLEOTIDE SEQUENCE</scope>
    <source>
        <strain evidence="3">NBRC 105008</strain>
    </source>
</reference>
<dbReference type="InterPro" id="IPR029016">
    <property type="entry name" value="GAF-like_dom_sf"/>
</dbReference>
<dbReference type="GO" id="GO:0000155">
    <property type="term" value="F:phosphorelay sensor kinase activity"/>
    <property type="evidence" value="ECO:0007669"/>
    <property type="project" value="InterPro"/>
</dbReference>
<dbReference type="Gene3D" id="3.30.450.40">
    <property type="match status" value="1"/>
</dbReference>
<dbReference type="PANTHER" id="PTHR43102:SF2">
    <property type="entry name" value="GAF DOMAIN-CONTAINING PROTEIN"/>
    <property type="match status" value="1"/>
</dbReference>
<dbReference type="SUPFAM" id="SSF55785">
    <property type="entry name" value="PYP-like sensor domain (PAS domain)"/>
    <property type="match status" value="1"/>
</dbReference>
<dbReference type="Pfam" id="PF08447">
    <property type="entry name" value="PAS_3"/>
    <property type="match status" value="1"/>
</dbReference>
<keyword evidence="6" id="KW-1185">Reference proteome</keyword>
<evidence type="ECO:0000313" key="3">
    <source>
        <dbReference type="EMBL" id="OCB69844.1"/>
    </source>
</evidence>
<evidence type="ECO:0000313" key="2">
    <source>
        <dbReference type="EMBL" id="GEL12040.1"/>
    </source>
</evidence>
<dbReference type="SUPFAM" id="SSF47384">
    <property type="entry name" value="Homodimeric domain of signal transducing histidine kinase"/>
    <property type="match status" value="1"/>
</dbReference>
<dbReference type="Proteomes" id="UP000321579">
    <property type="component" value="Unassembled WGS sequence"/>
</dbReference>
<dbReference type="EMBL" id="LVEO01000024">
    <property type="protein sequence ID" value="OCB69844.1"/>
    <property type="molecule type" value="Genomic_DNA"/>
</dbReference>
<evidence type="ECO:0000313" key="6">
    <source>
        <dbReference type="Proteomes" id="UP000182367"/>
    </source>
</evidence>
<dbReference type="OrthoDB" id="9811889at2"/>
<dbReference type="RefSeq" id="WP_066329122.1">
    <property type="nucleotide sequence ID" value="NZ_BJVF01000008.1"/>
</dbReference>
<dbReference type="Gene3D" id="3.30.450.20">
    <property type="entry name" value="PAS domain"/>
    <property type="match status" value="1"/>
</dbReference>
<dbReference type="AlphaFoldDB" id="A0A1B9DJH1"/>
<sequence>MDEQLRLKELYRYHILDTKPEVELDELAEIASVVCNTPMSLITMVDKERTWHKSKYGFDLKEVNRKDSFCQHAISNPSDVLVVEDALLDIKFKDNPFTKGENGVRFYAGAPLVTPRGYVLGTLCVVDVVPRKITKVQKRVLQILSKKAMDFLNARKLILLQNNKIELNALKLKKLTDLAPCIIFQLHIDEKGGIEFDFLSKGINSGFNQFNSHFLKKSPETFYDFVHPDDLPHVKESINEALINFEEWQIAYRIKVSKNRTEWQLGKAKPEKTKDGKVIWYGSIQNISNLIEHEKDLEQIMFDISHVLRKPVANLLGLSNLLKTENFDEINCHEYVDYIHSVSKELDDFTRQLNQDYGKKNKKIIGNTKPFFKAWKKK</sequence>
<reference evidence="4 6" key="3">
    <citation type="submission" date="2016-10" db="EMBL/GenBank/DDBJ databases">
        <authorList>
            <person name="Varghese N."/>
            <person name="Submissions S."/>
        </authorList>
    </citation>
    <scope>NUCLEOTIDE SEQUENCE [LARGE SCALE GENOMIC DNA]</scope>
    <source>
        <strain evidence="4 6">Gm-149</strain>
    </source>
</reference>
<dbReference type="PANTHER" id="PTHR43102">
    <property type="entry name" value="SLR1143 PROTEIN"/>
    <property type="match status" value="1"/>
</dbReference>
<accession>A0A1B9DJH1</accession>
<dbReference type="InterPro" id="IPR035965">
    <property type="entry name" value="PAS-like_dom_sf"/>
</dbReference>
<evidence type="ECO:0000313" key="4">
    <source>
        <dbReference type="EMBL" id="SDJ91113.1"/>
    </source>
</evidence>
<evidence type="ECO:0000313" key="7">
    <source>
        <dbReference type="Proteomes" id="UP000321579"/>
    </source>
</evidence>
<organism evidence="3 5">
    <name type="scientific">Flavobacterium glycines</name>
    <dbReference type="NCBI Taxonomy" id="551990"/>
    <lineage>
        <taxon>Bacteria</taxon>
        <taxon>Pseudomonadati</taxon>
        <taxon>Bacteroidota</taxon>
        <taxon>Flavobacteriia</taxon>
        <taxon>Flavobacteriales</taxon>
        <taxon>Flavobacteriaceae</taxon>
        <taxon>Flavobacterium</taxon>
    </lineage>
</organism>
<evidence type="ECO:0000313" key="5">
    <source>
        <dbReference type="Proteomes" id="UP000093226"/>
    </source>
</evidence>
<evidence type="ECO:0000259" key="1">
    <source>
        <dbReference type="Pfam" id="PF08447"/>
    </source>
</evidence>
<comment type="caution">
    <text evidence="3">The sequence shown here is derived from an EMBL/GenBank/DDBJ whole genome shotgun (WGS) entry which is preliminary data.</text>
</comment>
<feature type="domain" description="PAS fold-3" evidence="1">
    <location>
        <begin position="215"/>
        <end position="281"/>
    </location>
</feature>
<dbReference type="STRING" id="551990.SAMN05192550_2996"/>
<protein>
    <submittedName>
        <fullName evidence="4">GAF domain-containing protein</fullName>
    </submittedName>
</protein>
<dbReference type="Proteomes" id="UP000093226">
    <property type="component" value="Unassembled WGS sequence"/>
</dbReference>
<reference evidence="5" key="1">
    <citation type="submission" date="2016-03" db="EMBL/GenBank/DDBJ databases">
        <title>Draft genome sequence of Paenibacillus glacialis DSM 22343.</title>
        <authorList>
            <person name="Shin S.-K."/>
            <person name="Yi H."/>
        </authorList>
    </citation>
    <scope>NUCLEOTIDE SEQUENCE [LARGE SCALE GENOMIC DNA]</scope>
    <source>
        <strain evidence="5">NBRC 105008</strain>
    </source>
</reference>
<name>A0A1B9DJH1_9FLAO</name>
<dbReference type="EMBL" id="BJVF01000008">
    <property type="protein sequence ID" value="GEL12040.1"/>
    <property type="molecule type" value="Genomic_DNA"/>
</dbReference>
<dbReference type="Proteomes" id="UP000182367">
    <property type="component" value="Unassembled WGS sequence"/>
</dbReference>
<proteinExistence type="predicted"/>
<dbReference type="SUPFAM" id="SSF55781">
    <property type="entry name" value="GAF domain-like"/>
    <property type="match status" value="1"/>
</dbReference>
<dbReference type="EMBL" id="FNEO01000008">
    <property type="protein sequence ID" value="SDJ91113.1"/>
    <property type="molecule type" value="Genomic_DNA"/>
</dbReference>
<gene>
    <name evidence="3" type="ORF">FBGL_13115</name>
    <name evidence="2" type="ORF">FGL01_27790</name>
    <name evidence="4" type="ORF">SAMN05192550_2996</name>
</gene>
<dbReference type="InterPro" id="IPR036097">
    <property type="entry name" value="HisK_dim/P_sf"/>
</dbReference>
<dbReference type="InterPro" id="IPR013655">
    <property type="entry name" value="PAS_fold_3"/>
</dbReference>